<evidence type="ECO:0000313" key="5">
    <source>
        <dbReference type="WBParaSite" id="ECPE_0000309201-mRNA-1"/>
    </source>
</evidence>
<name>A0A183A804_9TREM</name>
<organism evidence="5">
    <name type="scientific">Echinostoma caproni</name>
    <dbReference type="NCBI Taxonomy" id="27848"/>
    <lineage>
        <taxon>Eukaryota</taxon>
        <taxon>Metazoa</taxon>
        <taxon>Spiralia</taxon>
        <taxon>Lophotrochozoa</taxon>
        <taxon>Platyhelminthes</taxon>
        <taxon>Trematoda</taxon>
        <taxon>Digenea</taxon>
        <taxon>Plagiorchiida</taxon>
        <taxon>Echinostomata</taxon>
        <taxon>Echinostomatoidea</taxon>
        <taxon>Echinostomatidae</taxon>
        <taxon>Echinostoma</taxon>
    </lineage>
</organism>
<reference evidence="3 4" key="2">
    <citation type="submission" date="2018-11" db="EMBL/GenBank/DDBJ databases">
        <authorList>
            <consortium name="Pathogen Informatics"/>
        </authorList>
    </citation>
    <scope>NUCLEOTIDE SEQUENCE [LARGE SCALE GENOMIC DNA]</scope>
    <source>
        <strain evidence="3 4">Egypt</strain>
    </source>
</reference>
<reference evidence="5" key="1">
    <citation type="submission" date="2016-06" db="UniProtKB">
        <authorList>
            <consortium name="WormBaseParasite"/>
        </authorList>
    </citation>
    <scope>IDENTIFICATION</scope>
</reference>
<dbReference type="SUPFAM" id="SSF49265">
    <property type="entry name" value="Fibronectin type III"/>
    <property type="match status" value="1"/>
</dbReference>
<dbReference type="Proteomes" id="UP000272942">
    <property type="component" value="Unassembled WGS sequence"/>
</dbReference>
<dbReference type="InterPro" id="IPR036116">
    <property type="entry name" value="FN3_sf"/>
</dbReference>
<dbReference type="OrthoDB" id="6268132at2759"/>
<feature type="domain" description="Fibronectin type-III" evidence="2">
    <location>
        <begin position="170"/>
        <end position="262"/>
    </location>
</feature>
<protein>
    <submittedName>
        <fullName evidence="5">Fibronectin type-III domain-containing protein</fullName>
    </submittedName>
</protein>
<gene>
    <name evidence="3" type="ORF">ECPE_LOCUS3089</name>
</gene>
<dbReference type="CDD" id="cd00063">
    <property type="entry name" value="FN3"/>
    <property type="match status" value="1"/>
</dbReference>
<dbReference type="Gene3D" id="2.60.40.10">
    <property type="entry name" value="Immunoglobulins"/>
    <property type="match status" value="1"/>
</dbReference>
<dbReference type="EMBL" id="UZAN01040088">
    <property type="protein sequence ID" value="VDP68401.1"/>
    <property type="molecule type" value="Genomic_DNA"/>
</dbReference>
<dbReference type="InterPro" id="IPR003961">
    <property type="entry name" value="FN3_dom"/>
</dbReference>
<feature type="chain" id="PRO_5043137892" evidence="1">
    <location>
        <begin position="21"/>
        <end position="288"/>
    </location>
</feature>
<evidence type="ECO:0000256" key="1">
    <source>
        <dbReference type="SAM" id="SignalP"/>
    </source>
</evidence>
<feature type="signal peptide" evidence="1">
    <location>
        <begin position="1"/>
        <end position="20"/>
    </location>
</feature>
<dbReference type="WBParaSite" id="ECPE_0000309201-mRNA-1">
    <property type="protein sequence ID" value="ECPE_0000309201-mRNA-1"/>
    <property type="gene ID" value="ECPE_0000309201"/>
</dbReference>
<keyword evidence="1" id="KW-0732">Signal</keyword>
<evidence type="ECO:0000313" key="4">
    <source>
        <dbReference type="Proteomes" id="UP000272942"/>
    </source>
</evidence>
<dbReference type="PROSITE" id="PS50853">
    <property type="entry name" value="FN3"/>
    <property type="match status" value="1"/>
</dbReference>
<evidence type="ECO:0000259" key="2">
    <source>
        <dbReference type="PROSITE" id="PS50853"/>
    </source>
</evidence>
<proteinExistence type="predicted"/>
<dbReference type="AlphaFoldDB" id="A0A183A804"/>
<evidence type="ECO:0000313" key="3">
    <source>
        <dbReference type="EMBL" id="VDP68401.1"/>
    </source>
</evidence>
<dbReference type="InterPro" id="IPR013783">
    <property type="entry name" value="Ig-like_fold"/>
</dbReference>
<dbReference type="Pfam" id="PF00041">
    <property type="entry name" value="fn3"/>
    <property type="match status" value="1"/>
</dbReference>
<keyword evidence="4" id="KW-1185">Reference proteome</keyword>
<accession>A0A183A804</accession>
<sequence>MNWILICVLFASDSIVVTIGKVPPVQPVSTEGPAGLLGPPRQLSLVIACEPARPCITATWLPPLLGSPEHPGQPAEKQNVWNQLVAYRVRYLIVAAIDPIHQSSQEWPQKDLPFLRMVEKNITRLQFTTTAGEHLFGVGYEFRVAAVGKNIISPEVTERILIPEAAPSDAPIDFRVATGDETSVHLTWKPPHFQYRNGRITQYQVRCYVLGEEESTEKLRRVTETELIIADLVSATHACLAIHGKFTEKCTYVTRYLTSHQPARKSMSKLRADHRAIANNVNKPPRRG</sequence>